<organism evidence="8 9">
    <name type="scientific">Pseudoclavibacter endophyticus</name>
    <dbReference type="NCBI Taxonomy" id="1778590"/>
    <lineage>
        <taxon>Bacteria</taxon>
        <taxon>Bacillati</taxon>
        <taxon>Actinomycetota</taxon>
        <taxon>Actinomycetes</taxon>
        <taxon>Micrococcales</taxon>
        <taxon>Microbacteriaceae</taxon>
        <taxon>Pseudoclavibacter</taxon>
    </lineage>
</organism>
<sequence>MSGEYESITVLLVDDEPLLRRSLRIAIDHEPGLTVIGDAGTGTEAVSLTFDLRPDVVLMDIRMPDGNGIDATRQITADCTDGAPKVIILTMFELDEYVFEALSAGASAFLLKDATPGQLVDAVRKVHAGESLFAPTVLDRLIRHYVDNPTSGRPHSARPTSPGVQYLTNRELEVLTLIAKGLSNDEIAHRLSVSPHTVKAHVGSLRSKLHARDRAQLVIAAYEARINCPTPGPD</sequence>
<dbReference type="GO" id="GO:0000160">
    <property type="term" value="P:phosphorelay signal transduction system"/>
    <property type="evidence" value="ECO:0007669"/>
    <property type="project" value="InterPro"/>
</dbReference>
<dbReference type="InterPro" id="IPR001789">
    <property type="entry name" value="Sig_transdc_resp-reg_receiver"/>
</dbReference>
<protein>
    <submittedName>
        <fullName evidence="8">Response regulator transcription factor</fullName>
    </submittedName>
</protein>
<dbReference type="SMART" id="SM00448">
    <property type="entry name" value="REC"/>
    <property type="match status" value="1"/>
</dbReference>
<dbReference type="EMBL" id="WBJY01000001">
    <property type="protein sequence ID" value="KAB1650553.1"/>
    <property type="molecule type" value="Genomic_DNA"/>
</dbReference>
<dbReference type="Gene3D" id="3.40.50.2300">
    <property type="match status" value="1"/>
</dbReference>
<keyword evidence="9" id="KW-1185">Reference proteome</keyword>
<dbReference type="Proteomes" id="UP000431744">
    <property type="component" value="Unassembled WGS sequence"/>
</dbReference>
<evidence type="ECO:0000313" key="9">
    <source>
        <dbReference type="Proteomes" id="UP000431744"/>
    </source>
</evidence>
<evidence type="ECO:0000313" key="8">
    <source>
        <dbReference type="EMBL" id="KAB1650553.1"/>
    </source>
</evidence>
<evidence type="ECO:0000259" key="7">
    <source>
        <dbReference type="PROSITE" id="PS50110"/>
    </source>
</evidence>
<evidence type="ECO:0000256" key="4">
    <source>
        <dbReference type="ARBA" id="ARBA00023163"/>
    </source>
</evidence>
<dbReference type="CDD" id="cd06170">
    <property type="entry name" value="LuxR_C_like"/>
    <property type="match status" value="1"/>
</dbReference>
<feature type="domain" description="Response regulatory" evidence="7">
    <location>
        <begin position="9"/>
        <end position="127"/>
    </location>
</feature>
<dbReference type="SUPFAM" id="SSF52172">
    <property type="entry name" value="CheY-like"/>
    <property type="match status" value="1"/>
</dbReference>
<dbReference type="InterPro" id="IPR058245">
    <property type="entry name" value="NreC/VraR/RcsB-like_REC"/>
</dbReference>
<evidence type="ECO:0000259" key="6">
    <source>
        <dbReference type="PROSITE" id="PS50043"/>
    </source>
</evidence>
<dbReference type="PRINTS" id="PR00038">
    <property type="entry name" value="HTHLUXR"/>
</dbReference>
<dbReference type="PANTHER" id="PTHR43214">
    <property type="entry name" value="TWO-COMPONENT RESPONSE REGULATOR"/>
    <property type="match status" value="1"/>
</dbReference>
<name>A0A6H9WMZ6_9MICO</name>
<proteinExistence type="predicted"/>
<reference evidence="8 9" key="1">
    <citation type="submission" date="2019-09" db="EMBL/GenBank/DDBJ databases">
        <title>Phylogeny of genus Pseudoclavibacter and closely related genus.</title>
        <authorList>
            <person name="Li Y."/>
        </authorList>
    </citation>
    <scope>NUCLEOTIDE SEQUENCE [LARGE SCALE GENOMIC DNA]</scope>
    <source>
        <strain evidence="8 9">EGI 60007</strain>
    </source>
</reference>
<dbReference type="PANTHER" id="PTHR43214:SF24">
    <property type="entry name" value="TRANSCRIPTIONAL REGULATORY PROTEIN NARL-RELATED"/>
    <property type="match status" value="1"/>
</dbReference>
<keyword evidence="3" id="KW-0238">DNA-binding</keyword>
<dbReference type="CDD" id="cd17535">
    <property type="entry name" value="REC_NarL-like"/>
    <property type="match status" value="1"/>
</dbReference>
<dbReference type="InterPro" id="IPR000792">
    <property type="entry name" value="Tscrpt_reg_LuxR_C"/>
</dbReference>
<gene>
    <name evidence="8" type="ORF">F8O04_07145</name>
</gene>
<evidence type="ECO:0000256" key="3">
    <source>
        <dbReference type="ARBA" id="ARBA00023125"/>
    </source>
</evidence>
<feature type="domain" description="HTH luxR-type" evidence="6">
    <location>
        <begin position="160"/>
        <end position="225"/>
    </location>
</feature>
<evidence type="ECO:0000256" key="2">
    <source>
        <dbReference type="ARBA" id="ARBA00023015"/>
    </source>
</evidence>
<dbReference type="PROSITE" id="PS50110">
    <property type="entry name" value="RESPONSE_REGULATORY"/>
    <property type="match status" value="1"/>
</dbReference>
<evidence type="ECO:0000256" key="5">
    <source>
        <dbReference type="PROSITE-ProRule" id="PRU00169"/>
    </source>
</evidence>
<dbReference type="AlphaFoldDB" id="A0A6H9WMZ6"/>
<feature type="modified residue" description="4-aspartylphosphate" evidence="5">
    <location>
        <position position="60"/>
    </location>
</feature>
<evidence type="ECO:0000256" key="1">
    <source>
        <dbReference type="ARBA" id="ARBA00022553"/>
    </source>
</evidence>
<dbReference type="SMART" id="SM00421">
    <property type="entry name" value="HTH_LUXR"/>
    <property type="match status" value="1"/>
</dbReference>
<dbReference type="InterPro" id="IPR039420">
    <property type="entry name" value="WalR-like"/>
</dbReference>
<dbReference type="OrthoDB" id="9808843at2"/>
<dbReference type="InterPro" id="IPR011006">
    <property type="entry name" value="CheY-like_superfamily"/>
</dbReference>
<dbReference type="Pfam" id="PF00196">
    <property type="entry name" value="GerE"/>
    <property type="match status" value="1"/>
</dbReference>
<keyword evidence="2" id="KW-0805">Transcription regulation</keyword>
<dbReference type="PROSITE" id="PS50043">
    <property type="entry name" value="HTH_LUXR_2"/>
    <property type="match status" value="1"/>
</dbReference>
<keyword evidence="4" id="KW-0804">Transcription</keyword>
<comment type="caution">
    <text evidence="8">The sequence shown here is derived from an EMBL/GenBank/DDBJ whole genome shotgun (WGS) entry which is preliminary data.</text>
</comment>
<dbReference type="GO" id="GO:0003677">
    <property type="term" value="F:DNA binding"/>
    <property type="evidence" value="ECO:0007669"/>
    <property type="project" value="UniProtKB-KW"/>
</dbReference>
<keyword evidence="1 5" id="KW-0597">Phosphoprotein</keyword>
<dbReference type="Pfam" id="PF00072">
    <property type="entry name" value="Response_reg"/>
    <property type="match status" value="1"/>
</dbReference>
<accession>A0A6H9WMZ6</accession>
<dbReference type="PROSITE" id="PS00622">
    <property type="entry name" value="HTH_LUXR_1"/>
    <property type="match status" value="1"/>
</dbReference>
<dbReference type="GO" id="GO:0006355">
    <property type="term" value="P:regulation of DNA-templated transcription"/>
    <property type="evidence" value="ECO:0007669"/>
    <property type="project" value="InterPro"/>
</dbReference>